<sequence length="99" mass="10320">MDLFNLGKSFLGSGGGSSGGGGGLNPFTVFKQFDRNGDGKITEDDFVEAVAHLGLGSVGEHAVRAVFKQLDTNRNGKLDLSEALAGFEHLKSLLPQGQA</sequence>
<evidence type="ECO:0000256" key="1">
    <source>
        <dbReference type="ARBA" id="ARBA00022837"/>
    </source>
</evidence>
<name>A0A814GV70_9BILA</name>
<dbReference type="PROSITE" id="PS00018">
    <property type="entry name" value="EF_HAND_1"/>
    <property type="match status" value="1"/>
</dbReference>
<comment type="caution">
    <text evidence="3">The sequence shown here is derived from an EMBL/GenBank/DDBJ whole genome shotgun (WGS) entry which is preliminary data.</text>
</comment>
<dbReference type="Gene3D" id="1.10.238.10">
    <property type="entry name" value="EF-hand"/>
    <property type="match status" value="1"/>
</dbReference>
<keyword evidence="1" id="KW-0106">Calcium</keyword>
<dbReference type="InterPro" id="IPR011992">
    <property type="entry name" value="EF-hand-dom_pair"/>
</dbReference>
<feature type="domain" description="EF-hand" evidence="2">
    <location>
        <begin position="29"/>
        <end position="56"/>
    </location>
</feature>
<dbReference type="Proteomes" id="UP000663879">
    <property type="component" value="Unassembled WGS sequence"/>
</dbReference>
<keyword evidence="4" id="KW-1185">Reference proteome</keyword>
<feature type="domain" description="EF-hand" evidence="2">
    <location>
        <begin position="58"/>
        <end position="93"/>
    </location>
</feature>
<accession>A0A814GV70</accession>
<dbReference type="SUPFAM" id="SSF47473">
    <property type="entry name" value="EF-hand"/>
    <property type="match status" value="1"/>
</dbReference>
<dbReference type="InterPro" id="IPR018247">
    <property type="entry name" value="EF_Hand_1_Ca_BS"/>
</dbReference>
<protein>
    <recommendedName>
        <fullName evidence="2">EF-hand domain-containing protein</fullName>
    </recommendedName>
</protein>
<organism evidence="3 4">
    <name type="scientific">Brachionus calyciflorus</name>
    <dbReference type="NCBI Taxonomy" id="104777"/>
    <lineage>
        <taxon>Eukaryota</taxon>
        <taxon>Metazoa</taxon>
        <taxon>Spiralia</taxon>
        <taxon>Gnathifera</taxon>
        <taxon>Rotifera</taxon>
        <taxon>Eurotatoria</taxon>
        <taxon>Monogononta</taxon>
        <taxon>Pseudotrocha</taxon>
        <taxon>Ploima</taxon>
        <taxon>Brachionidae</taxon>
        <taxon>Brachionus</taxon>
    </lineage>
</organism>
<dbReference type="CDD" id="cd00051">
    <property type="entry name" value="EFh"/>
    <property type="match status" value="1"/>
</dbReference>
<dbReference type="AlphaFoldDB" id="A0A814GV70"/>
<dbReference type="PROSITE" id="PS50222">
    <property type="entry name" value="EF_HAND_2"/>
    <property type="match status" value="2"/>
</dbReference>
<evidence type="ECO:0000259" key="2">
    <source>
        <dbReference type="PROSITE" id="PS50222"/>
    </source>
</evidence>
<gene>
    <name evidence="3" type="ORF">OXX778_LOCUS16423</name>
</gene>
<dbReference type="Pfam" id="PF13499">
    <property type="entry name" value="EF-hand_7"/>
    <property type="match status" value="1"/>
</dbReference>
<evidence type="ECO:0000313" key="4">
    <source>
        <dbReference type="Proteomes" id="UP000663879"/>
    </source>
</evidence>
<dbReference type="OrthoDB" id="167809at2759"/>
<dbReference type="SMART" id="SM00054">
    <property type="entry name" value="EFh"/>
    <property type="match status" value="2"/>
</dbReference>
<dbReference type="InterPro" id="IPR002048">
    <property type="entry name" value="EF_hand_dom"/>
</dbReference>
<proteinExistence type="predicted"/>
<evidence type="ECO:0000313" key="3">
    <source>
        <dbReference type="EMBL" id="CAF1001429.1"/>
    </source>
</evidence>
<dbReference type="EMBL" id="CAJNOC010003875">
    <property type="protein sequence ID" value="CAF1001429.1"/>
    <property type="molecule type" value="Genomic_DNA"/>
</dbReference>
<reference evidence="3" key="1">
    <citation type="submission" date="2021-02" db="EMBL/GenBank/DDBJ databases">
        <authorList>
            <person name="Nowell W R."/>
        </authorList>
    </citation>
    <scope>NUCLEOTIDE SEQUENCE</scope>
    <source>
        <strain evidence="3">Ploen Becks lab</strain>
    </source>
</reference>
<dbReference type="GO" id="GO:0005509">
    <property type="term" value="F:calcium ion binding"/>
    <property type="evidence" value="ECO:0007669"/>
    <property type="project" value="InterPro"/>
</dbReference>